<sequence>MEQSQWWKYVTRMRYSFQETDTYGFRTAEISSGHKNELYLKSKASSCLTMQGEYGSDGLFHCIVGGLRYDDFDKAGKISIGKISKILEGVRIARITQGITSQNIDFGLSVLYVRSHYFKVYPSFYSLSQTSSLKFTTFTSHIGRTSFCVDANAFDLTTGELLATCSTHSVFVSMETRRPTPIPPEMAQMSQVIPTEDKRPVSGPDFPAQPSACFTQKRMVFPGDTDANEHLNQAVFIRFCFDCASGAALEGKLPSFVHDIIFSDAKTVWVRYVREAEVGEELTLSCWEDGDQKQTVWVEIYQESQVIGQCQIQFYDDELNNSTSKSEEARAISKL</sequence>
<evidence type="ECO:0000313" key="2">
    <source>
        <dbReference type="Proteomes" id="UP000887568"/>
    </source>
</evidence>
<protein>
    <submittedName>
        <fullName evidence="1">Uncharacterized protein</fullName>
    </submittedName>
</protein>
<dbReference type="SUPFAM" id="SSF54637">
    <property type="entry name" value="Thioesterase/thiol ester dehydrase-isomerase"/>
    <property type="match status" value="2"/>
</dbReference>
<reference evidence="1" key="1">
    <citation type="submission" date="2022-11" db="UniProtKB">
        <authorList>
            <consortium name="EnsemblMetazoa"/>
        </authorList>
    </citation>
    <scope>IDENTIFICATION</scope>
</reference>
<organism evidence="1 2">
    <name type="scientific">Patiria miniata</name>
    <name type="common">Bat star</name>
    <name type="synonym">Asterina miniata</name>
    <dbReference type="NCBI Taxonomy" id="46514"/>
    <lineage>
        <taxon>Eukaryota</taxon>
        <taxon>Metazoa</taxon>
        <taxon>Echinodermata</taxon>
        <taxon>Eleutherozoa</taxon>
        <taxon>Asterozoa</taxon>
        <taxon>Asteroidea</taxon>
        <taxon>Valvatacea</taxon>
        <taxon>Valvatida</taxon>
        <taxon>Asterinidae</taxon>
        <taxon>Patiria</taxon>
    </lineage>
</organism>
<dbReference type="GeneID" id="119745382"/>
<evidence type="ECO:0000313" key="1">
    <source>
        <dbReference type="EnsemblMetazoa" id="XP_038077626.1"/>
    </source>
</evidence>
<name>A0A914BPJ9_PATMI</name>
<dbReference type="Proteomes" id="UP000887568">
    <property type="component" value="Unplaced"/>
</dbReference>
<dbReference type="RefSeq" id="XP_038077626.1">
    <property type="nucleotide sequence ID" value="XM_038221698.1"/>
</dbReference>
<dbReference type="Gene3D" id="3.10.129.10">
    <property type="entry name" value="Hotdog Thioesterase"/>
    <property type="match status" value="1"/>
</dbReference>
<dbReference type="PANTHER" id="PTHR34487:SF1">
    <property type="entry name" value="ACYL-ACP THIOESTERASE"/>
    <property type="match status" value="1"/>
</dbReference>
<dbReference type="OMA" id="ELMIRGI"/>
<dbReference type="EnsemblMetazoa" id="XM_038221698.1">
    <property type="protein sequence ID" value="XP_038077626.1"/>
    <property type="gene ID" value="LOC119745382"/>
</dbReference>
<accession>A0A914BPJ9</accession>
<dbReference type="PANTHER" id="PTHR34487">
    <property type="entry name" value="ACYL-ACP THIOESTERASE"/>
    <property type="match status" value="1"/>
</dbReference>
<dbReference type="AlphaFoldDB" id="A0A914BPJ9"/>
<proteinExistence type="predicted"/>
<dbReference type="OrthoDB" id="6121932at2759"/>
<dbReference type="InterPro" id="IPR029069">
    <property type="entry name" value="HotDog_dom_sf"/>
</dbReference>
<keyword evidence="2" id="KW-1185">Reference proteome</keyword>